<evidence type="ECO:0000256" key="4">
    <source>
        <dbReference type="ARBA" id="ARBA00022692"/>
    </source>
</evidence>
<reference evidence="11" key="1">
    <citation type="journal article" date="2015" name="Nature">
        <title>Complex archaea that bridge the gap between prokaryotes and eukaryotes.</title>
        <authorList>
            <person name="Spang A."/>
            <person name="Saw J.H."/>
            <person name="Jorgensen S.L."/>
            <person name="Zaremba-Niedzwiedzka K."/>
            <person name="Martijn J."/>
            <person name="Lind A.E."/>
            <person name="van Eijk R."/>
            <person name="Schleper C."/>
            <person name="Guy L."/>
            <person name="Ettema T.J."/>
        </authorList>
    </citation>
    <scope>NUCLEOTIDE SEQUENCE</scope>
</reference>
<keyword evidence="7" id="KW-0798">TonB box</keyword>
<dbReference type="GO" id="GO:0006826">
    <property type="term" value="P:iron ion transport"/>
    <property type="evidence" value="ECO:0007669"/>
    <property type="project" value="UniProtKB-KW"/>
</dbReference>
<dbReference type="Pfam" id="PF07715">
    <property type="entry name" value="Plug"/>
    <property type="match status" value="1"/>
</dbReference>
<comment type="subcellular location">
    <subcellularLocation>
        <location evidence="1">Cell outer membrane</location>
        <topology evidence="1">Multi-pass membrane protein</topology>
    </subcellularLocation>
</comment>
<accession>A0A0F9BI78</accession>
<organism evidence="11">
    <name type="scientific">marine sediment metagenome</name>
    <dbReference type="NCBI Taxonomy" id="412755"/>
    <lineage>
        <taxon>unclassified sequences</taxon>
        <taxon>metagenomes</taxon>
        <taxon>ecological metagenomes</taxon>
    </lineage>
</organism>
<dbReference type="InterPro" id="IPR039426">
    <property type="entry name" value="TonB-dep_rcpt-like"/>
</dbReference>
<comment type="caution">
    <text evidence="11">The sequence shown here is derived from an EMBL/GenBank/DDBJ whole genome shotgun (WGS) entry which is preliminary data.</text>
</comment>
<gene>
    <name evidence="11" type="ORF">LCGC14_2786900</name>
</gene>
<evidence type="ECO:0000256" key="3">
    <source>
        <dbReference type="ARBA" id="ARBA00022496"/>
    </source>
</evidence>
<protein>
    <recommendedName>
        <fullName evidence="10">TonB-dependent receptor plug domain-containing protein</fullName>
    </recommendedName>
</protein>
<evidence type="ECO:0000256" key="1">
    <source>
        <dbReference type="ARBA" id="ARBA00004571"/>
    </source>
</evidence>
<keyword evidence="5" id="KW-0408">Iron</keyword>
<keyword evidence="6" id="KW-0406">Ion transport</keyword>
<keyword evidence="3" id="KW-0410">Iron transport</keyword>
<evidence type="ECO:0000256" key="6">
    <source>
        <dbReference type="ARBA" id="ARBA00023065"/>
    </source>
</evidence>
<dbReference type="GO" id="GO:0009279">
    <property type="term" value="C:cell outer membrane"/>
    <property type="evidence" value="ECO:0007669"/>
    <property type="project" value="UniProtKB-SubCell"/>
</dbReference>
<proteinExistence type="predicted"/>
<dbReference type="SUPFAM" id="SSF56935">
    <property type="entry name" value="Porins"/>
    <property type="match status" value="1"/>
</dbReference>
<dbReference type="PROSITE" id="PS52016">
    <property type="entry name" value="TONB_DEPENDENT_REC_3"/>
    <property type="match status" value="1"/>
</dbReference>
<name>A0A0F9BI78_9ZZZZ</name>
<keyword evidence="8" id="KW-0472">Membrane</keyword>
<evidence type="ECO:0000256" key="2">
    <source>
        <dbReference type="ARBA" id="ARBA00022448"/>
    </source>
</evidence>
<evidence type="ECO:0000256" key="9">
    <source>
        <dbReference type="ARBA" id="ARBA00023237"/>
    </source>
</evidence>
<feature type="non-terminal residue" evidence="11">
    <location>
        <position position="173"/>
    </location>
</feature>
<keyword evidence="4" id="KW-0812">Transmembrane</keyword>
<sequence length="173" mass="18784">MPTFKKLPAFITFVTAITSNTVVYAQIEEVVVTARKKSESLQKVPLSVTPFSAETMERRDFFNLTDVANSTPGMDYSGGTTSGYAGSPTIRGLAQGNLTDRVQNVAVFLDGVYLARQSMANMGMMDMQQIEVLKGPQNGLYGRNAFSGAISYTTKKPTDEPEAYISTTQAPDD</sequence>
<dbReference type="EMBL" id="LAZR01051933">
    <property type="protein sequence ID" value="KKK84086.1"/>
    <property type="molecule type" value="Genomic_DNA"/>
</dbReference>
<dbReference type="InterPro" id="IPR036942">
    <property type="entry name" value="Beta-barrel_TonB_sf"/>
</dbReference>
<dbReference type="AlphaFoldDB" id="A0A0F9BI78"/>
<keyword evidence="2" id="KW-0813">Transport</keyword>
<evidence type="ECO:0000313" key="11">
    <source>
        <dbReference type="EMBL" id="KKK84086.1"/>
    </source>
</evidence>
<dbReference type="InterPro" id="IPR012910">
    <property type="entry name" value="Plug_dom"/>
</dbReference>
<dbReference type="Gene3D" id="2.40.170.20">
    <property type="entry name" value="TonB-dependent receptor, beta-barrel domain"/>
    <property type="match status" value="1"/>
</dbReference>
<dbReference type="PANTHER" id="PTHR32552">
    <property type="entry name" value="FERRICHROME IRON RECEPTOR-RELATED"/>
    <property type="match status" value="1"/>
</dbReference>
<keyword evidence="9" id="KW-0998">Cell outer membrane</keyword>
<dbReference type="PANTHER" id="PTHR32552:SF81">
    <property type="entry name" value="TONB-DEPENDENT OUTER MEMBRANE RECEPTOR"/>
    <property type="match status" value="1"/>
</dbReference>
<feature type="domain" description="TonB-dependent receptor plug" evidence="10">
    <location>
        <begin position="41"/>
        <end position="149"/>
    </location>
</feature>
<evidence type="ECO:0000259" key="10">
    <source>
        <dbReference type="Pfam" id="PF07715"/>
    </source>
</evidence>
<evidence type="ECO:0000256" key="8">
    <source>
        <dbReference type="ARBA" id="ARBA00023136"/>
    </source>
</evidence>
<evidence type="ECO:0000256" key="7">
    <source>
        <dbReference type="ARBA" id="ARBA00023077"/>
    </source>
</evidence>
<evidence type="ECO:0000256" key="5">
    <source>
        <dbReference type="ARBA" id="ARBA00023004"/>
    </source>
</evidence>